<reference evidence="4" key="2">
    <citation type="submission" date="2015-01" db="EMBL/GenBank/DDBJ databases">
        <title>Evolutionary Origins and Diversification of the Mycorrhizal Mutualists.</title>
        <authorList>
            <consortium name="DOE Joint Genome Institute"/>
            <consortium name="Mycorrhizal Genomics Consortium"/>
            <person name="Kohler A."/>
            <person name="Kuo A."/>
            <person name="Nagy L.G."/>
            <person name="Floudas D."/>
            <person name="Copeland A."/>
            <person name="Barry K.W."/>
            <person name="Cichocki N."/>
            <person name="Veneault-Fourrey C."/>
            <person name="LaButti K."/>
            <person name="Lindquist E.A."/>
            <person name="Lipzen A."/>
            <person name="Lundell T."/>
            <person name="Morin E."/>
            <person name="Murat C."/>
            <person name="Riley R."/>
            <person name="Ohm R."/>
            <person name="Sun H."/>
            <person name="Tunlid A."/>
            <person name="Henrissat B."/>
            <person name="Grigoriev I.V."/>
            <person name="Hibbett D.S."/>
            <person name="Martin F."/>
        </authorList>
    </citation>
    <scope>NUCLEOTIDE SEQUENCE [LARGE SCALE GENOMIC DNA]</scope>
    <source>
        <strain evidence="4">MAFF 305830</strain>
    </source>
</reference>
<reference evidence="3 4" key="1">
    <citation type="submission" date="2014-04" db="EMBL/GenBank/DDBJ databases">
        <authorList>
            <consortium name="DOE Joint Genome Institute"/>
            <person name="Kuo A."/>
            <person name="Zuccaro A."/>
            <person name="Kohler A."/>
            <person name="Nagy L.G."/>
            <person name="Floudas D."/>
            <person name="Copeland A."/>
            <person name="Barry K.W."/>
            <person name="Cichocki N."/>
            <person name="Veneault-Fourrey C."/>
            <person name="LaButti K."/>
            <person name="Lindquist E.A."/>
            <person name="Lipzen A."/>
            <person name="Lundell T."/>
            <person name="Morin E."/>
            <person name="Murat C."/>
            <person name="Sun H."/>
            <person name="Tunlid A."/>
            <person name="Henrissat B."/>
            <person name="Grigoriev I.V."/>
            <person name="Hibbett D.S."/>
            <person name="Martin F."/>
            <person name="Nordberg H.P."/>
            <person name="Cantor M.N."/>
            <person name="Hua S.X."/>
        </authorList>
    </citation>
    <scope>NUCLEOTIDE SEQUENCE [LARGE SCALE GENOMIC DNA]</scope>
    <source>
        <strain evidence="3 4">MAFF 305830</strain>
    </source>
</reference>
<dbReference type="AlphaFoldDB" id="A0A0C3BGJ1"/>
<feature type="compositionally biased region" description="Low complexity" evidence="2">
    <location>
        <begin position="44"/>
        <end position="57"/>
    </location>
</feature>
<evidence type="ECO:0000256" key="1">
    <source>
        <dbReference type="SAM" id="Coils"/>
    </source>
</evidence>
<proteinExistence type="predicted"/>
<feature type="compositionally biased region" description="Basic and acidic residues" evidence="2">
    <location>
        <begin position="67"/>
        <end position="76"/>
    </location>
</feature>
<feature type="compositionally biased region" description="Basic and acidic residues" evidence="2">
    <location>
        <begin position="445"/>
        <end position="458"/>
    </location>
</feature>
<feature type="region of interest" description="Disordered" evidence="2">
    <location>
        <begin position="401"/>
        <end position="728"/>
    </location>
</feature>
<feature type="compositionally biased region" description="Basic and acidic residues" evidence="2">
    <location>
        <begin position="401"/>
        <end position="413"/>
    </location>
</feature>
<evidence type="ECO:0000313" key="4">
    <source>
        <dbReference type="Proteomes" id="UP000054097"/>
    </source>
</evidence>
<organism evidence="3 4">
    <name type="scientific">Serendipita vermifera MAFF 305830</name>
    <dbReference type="NCBI Taxonomy" id="933852"/>
    <lineage>
        <taxon>Eukaryota</taxon>
        <taxon>Fungi</taxon>
        <taxon>Dikarya</taxon>
        <taxon>Basidiomycota</taxon>
        <taxon>Agaricomycotina</taxon>
        <taxon>Agaricomycetes</taxon>
        <taxon>Sebacinales</taxon>
        <taxon>Serendipitaceae</taxon>
        <taxon>Serendipita</taxon>
    </lineage>
</organism>
<feature type="compositionally biased region" description="Polar residues" evidence="2">
    <location>
        <begin position="479"/>
        <end position="495"/>
    </location>
</feature>
<feature type="coiled-coil region" evidence="1">
    <location>
        <begin position="781"/>
        <end position="808"/>
    </location>
</feature>
<dbReference type="STRING" id="933852.A0A0C3BGJ1"/>
<dbReference type="Proteomes" id="UP000054097">
    <property type="component" value="Unassembled WGS sequence"/>
</dbReference>
<feature type="compositionally biased region" description="Polar residues" evidence="2">
    <location>
        <begin position="632"/>
        <end position="650"/>
    </location>
</feature>
<accession>A0A0C3BGJ1</accession>
<feature type="region of interest" description="Disordered" evidence="2">
    <location>
        <begin position="187"/>
        <end position="252"/>
    </location>
</feature>
<protein>
    <recommendedName>
        <fullName evidence="5">RNA polymerase II elongation factor ELL N-terminal domain-containing protein</fullName>
    </recommendedName>
</protein>
<keyword evidence="4" id="KW-1185">Reference proteome</keyword>
<feature type="region of interest" description="Disordered" evidence="2">
    <location>
        <begin position="44"/>
        <end position="76"/>
    </location>
</feature>
<gene>
    <name evidence="3" type="ORF">M408DRAFT_21335</name>
</gene>
<dbReference type="OrthoDB" id="2587563at2759"/>
<feature type="compositionally biased region" description="Low complexity" evidence="2">
    <location>
        <begin position="589"/>
        <end position="602"/>
    </location>
</feature>
<sequence>MQLSTEQPVSILPMARFPPAGVPIGSHAFVLKMTPEALEQLSAQLAAQQPATAPSSQVSRSSNARNTLEKSKKNEKPLMQLVVGDGGQPQFVIGNHTFRADAVNEQATCEIYARHQSPVSDSDQPATDPAASTQLQMVAKVDGRLQIKREYGSKVQQTVTERTARMNKEAQPRSAIILDAPVGATPNVLSKNANHHHHNKQLSTGVAQTTKPPSTTTARPDPKGQAALTPPKSDGSPSSTLSGPRGPKHQIPDAFATLNLNVPTRWDGNIPLPIRLIHLVALNPKTEMDLLTEAGLAGDAERKEGLRALSILCDKLPDGTMRLRDEAYYYLRPWCWVHYSPTNRASASKVMRIALRRLGYDDQYEVWSHVKQANGWVDPWKNTPEGMLHYREKEQKRAITEAAAKEDHEKQKAEALANPAPMLTSTIRPGFYSPNPTAPTKGKKVSKEKDPKVKKEKSSSSSKNASEKESVSHPKIAPGSSSGSNAAVSTASGTGVPTEPTVLESELKIRKSGPGSAGGKLAVAKRFQREKEEGRASTVSTPTRSPRPLPVASTSKNTTPVATSDSRKRKVDDDDFDAEPLAKKKKKAPATASQTSTLSSTVTKRKGDDIGSLSPPTKIRKDVKTGALTHVHNGSTSSLQGHASNTMKNSTVRKDKTSATGDFNRDKSRKRTSWDYSSDDDDGSTPSGSLKPGSSRSNGHGRPATLAPPSASGPSGNGKARGLPTPHPVAPPTNYLGYKAIFLQKLAEYEMVRGILLGEEAKLANARVGDSSQSLMGVIELRRLIRKRESLQVELREVKADIARLNGKTPPGTSGSR</sequence>
<keyword evidence="1" id="KW-0175">Coiled coil</keyword>
<name>A0A0C3BGJ1_SERVB</name>
<feature type="compositionally biased region" description="Polar residues" evidence="2">
    <location>
        <begin position="552"/>
        <end position="563"/>
    </location>
</feature>
<dbReference type="HOGENOM" id="CLU_345868_0_0_1"/>
<evidence type="ECO:0000313" key="3">
    <source>
        <dbReference type="EMBL" id="KIM31274.1"/>
    </source>
</evidence>
<evidence type="ECO:0000256" key="2">
    <source>
        <dbReference type="SAM" id="MobiDB-lite"/>
    </source>
</evidence>
<feature type="compositionally biased region" description="Polar residues" evidence="2">
    <location>
        <begin position="201"/>
        <end position="218"/>
    </location>
</feature>
<dbReference type="EMBL" id="KN824282">
    <property type="protein sequence ID" value="KIM31274.1"/>
    <property type="molecule type" value="Genomic_DNA"/>
</dbReference>
<evidence type="ECO:0008006" key="5">
    <source>
        <dbReference type="Google" id="ProtNLM"/>
    </source>
</evidence>